<dbReference type="EC" id="3.5.1.88" evidence="2"/>
<dbReference type="GO" id="GO:0042586">
    <property type="term" value="F:peptide deformylase activity"/>
    <property type="evidence" value="ECO:0007669"/>
    <property type="project" value="UniProtKB-UniRule"/>
</dbReference>
<feature type="active site" evidence="2">
    <location>
        <position position="166"/>
    </location>
</feature>
<name>A0A1G2CTU9_9BACT</name>
<evidence type="ECO:0000313" key="4">
    <source>
        <dbReference type="Proteomes" id="UP000177122"/>
    </source>
</evidence>
<comment type="catalytic activity">
    <reaction evidence="2">
        <text>N-terminal N-formyl-L-methionyl-[peptide] + H2O = N-terminal L-methionyl-[peptide] + formate</text>
        <dbReference type="Rhea" id="RHEA:24420"/>
        <dbReference type="Rhea" id="RHEA-COMP:10639"/>
        <dbReference type="Rhea" id="RHEA-COMP:10640"/>
        <dbReference type="ChEBI" id="CHEBI:15377"/>
        <dbReference type="ChEBI" id="CHEBI:15740"/>
        <dbReference type="ChEBI" id="CHEBI:49298"/>
        <dbReference type="ChEBI" id="CHEBI:64731"/>
        <dbReference type="EC" id="3.5.1.88"/>
    </reaction>
</comment>
<dbReference type="GO" id="GO:0046872">
    <property type="term" value="F:metal ion binding"/>
    <property type="evidence" value="ECO:0007669"/>
    <property type="project" value="UniProtKB-KW"/>
</dbReference>
<keyword evidence="2" id="KW-0648">Protein biosynthesis</keyword>
<organism evidence="3 4">
    <name type="scientific">Candidatus Lloydbacteria bacterium RIFCSPHIGHO2_01_FULL_49_22</name>
    <dbReference type="NCBI Taxonomy" id="1798658"/>
    <lineage>
        <taxon>Bacteria</taxon>
        <taxon>Candidatus Lloydiibacteriota</taxon>
    </lineage>
</organism>
<sequence>MKESNNKNVASDIVQQGDPVLRAHAASVAKSEFGTKQLNNILDAMNSALEAEFDGVAIAAPQIGVSLRIFIVSRKAFAINEDGKIKAEDTEVDAPVMPEKNMVCINPEIIKVSRKKVKVPEGCLSVRWYYGNTLRHEKAMIRAYDEYGKVFTYGGSGLVAQIFQHETDHLNGTLFVDHATEIEELTPKEIAEIQAKSGKR</sequence>
<dbReference type="NCBIfam" id="TIGR00079">
    <property type="entry name" value="pept_deformyl"/>
    <property type="match status" value="1"/>
</dbReference>
<dbReference type="InterPro" id="IPR036821">
    <property type="entry name" value="Peptide_deformylase_sf"/>
</dbReference>
<keyword evidence="2" id="KW-0378">Hydrolase</keyword>
<feature type="binding site" evidence="2">
    <location>
        <position position="123"/>
    </location>
    <ligand>
        <name>Fe cation</name>
        <dbReference type="ChEBI" id="CHEBI:24875"/>
    </ligand>
</feature>
<evidence type="ECO:0000313" key="3">
    <source>
        <dbReference type="EMBL" id="OGZ04677.1"/>
    </source>
</evidence>
<dbReference type="EMBL" id="MHLI01000022">
    <property type="protein sequence ID" value="OGZ04677.1"/>
    <property type="molecule type" value="Genomic_DNA"/>
</dbReference>
<keyword evidence="2" id="KW-0479">Metal-binding</keyword>
<evidence type="ECO:0000256" key="2">
    <source>
        <dbReference type="HAMAP-Rule" id="MF_00163"/>
    </source>
</evidence>
<feature type="binding site" evidence="2">
    <location>
        <position position="169"/>
    </location>
    <ligand>
        <name>Fe cation</name>
        <dbReference type="ChEBI" id="CHEBI:24875"/>
    </ligand>
</feature>
<comment type="function">
    <text evidence="2">Removes the formyl group from the N-terminal Met of newly synthesized proteins. Requires at least a dipeptide for an efficient rate of reaction. N-terminal L-methionine is a prerequisite for activity but the enzyme has broad specificity at other positions.</text>
</comment>
<gene>
    <name evidence="2" type="primary">def</name>
    <name evidence="3" type="ORF">A2845_05275</name>
</gene>
<dbReference type="Pfam" id="PF01327">
    <property type="entry name" value="Pep_deformylase"/>
    <property type="match status" value="1"/>
</dbReference>
<dbReference type="Gene3D" id="3.90.45.10">
    <property type="entry name" value="Peptide deformylase"/>
    <property type="match status" value="1"/>
</dbReference>
<protein>
    <recommendedName>
        <fullName evidence="2">Peptide deformylase</fullName>
        <shortName evidence="2">PDF</shortName>
        <ecNumber evidence="2">3.5.1.88</ecNumber>
    </recommendedName>
    <alternativeName>
        <fullName evidence="2">Polypeptide deformylase</fullName>
    </alternativeName>
</protein>
<dbReference type="PANTHER" id="PTHR10458:SF22">
    <property type="entry name" value="PEPTIDE DEFORMYLASE"/>
    <property type="match status" value="1"/>
</dbReference>
<dbReference type="PANTHER" id="PTHR10458">
    <property type="entry name" value="PEPTIDE DEFORMYLASE"/>
    <property type="match status" value="1"/>
</dbReference>
<comment type="similarity">
    <text evidence="1 2">Belongs to the polypeptide deformylase family.</text>
</comment>
<dbReference type="Proteomes" id="UP000177122">
    <property type="component" value="Unassembled WGS sequence"/>
</dbReference>
<comment type="caution">
    <text evidence="3">The sequence shown here is derived from an EMBL/GenBank/DDBJ whole genome shotgun (WGS) entry which is preliminary data.</text>
</comment>
<dbReference type="PIRSF" id="PIRSF004749">
    <property type="entry name" value="Pep_def"/>
    <property type="match status" value="1"/>
</dbReference>
<comment type="cofactor">
    <cofactor evidence="2">
        <name>Fe(2+)</name>
        <dbReference type="ChEBI" id="CHEBI:29033"/>
    </cofactor>
    <text evidence="2">Binds 1 Fe(2+) ion.</text>
</comment>
<dbReference type="PRINTS" id="PR01576">
    <property type="entry name" value="PDEFORMYLASE"/>
</dbReference>
<reference evidence="3 4" key="1">
    <citation type="journal article" date="2016" name="Nat. Commun.">
        <title>Thousands of microbial genomes shed light on interconnected biogeochemical processes in an aquifer system.</title>
        <authorList>
            <person name="Anantharaman K."/>
            <person name="Brown C.T."/>
            <person name="Hug L.A."/>
            <person name="Sharon I."/>
            <person name="Castelle C.J."/>
            <person name="Probst A.J."/>
            <person name="Thomas B.C."/>
            <person name="Singh A."/>
            <person name="Wilkins M.J."/>
            <person name="Karaoz U."/>
            <person name="Brodie E.L."/>
            <person name="Williams K.H."/>
            <person name="Hubbard S.S."/>
            <person name="Banfield J.F."/>
        </authorList>
    </citation>
    <scope>NUCLEOTIDE SEQUENCE [LARGE SCALE GENOMIC DNA]</scope>
</reference>
<dbReference type="NCBIfam" id="NF001159">
    <property type="entry name" value="PRK00150.1-3"/>
    <property type="match status" value="1"/>
</dbReference>
<evidence type="ECO:0000256" key="1">
    <source>
        <dbReference type="ARBA" id="ARBA00010759"/>
    </source>
</evidence>
<dbReference type="AlphaFoldDB" id="A0A1G2CTU9"/>
<proteinExistence type="inferred from homology"/>
<dbReference type="GO" id="GO:0006412">
    <property type="term" value="P:translation"/>
    <property type="evidence" value="ECO:0007669"/>
    <property type="project" value="UniProtKB-UniRule"/>
</dbReference>
<dbReference type="CDD" id="cd00487">
    <property type="entry name" value="Pep_deformylase"/>
    <property type="match status" value="1"/>
</dbReference>
<keyword evidence="2" id="KW-0408">Iron</keyword>
<dbReference type="SUPFAM" id="SSF56420">
    <property type="entry name" value="Peptide deformylase"/>
    <property type="match status" value="1"/>
</dbReference>
<dbReference type="HAMAP" id="MF_00163">
    <property type="entry name" value="Pep_deformylase"/>
    <property type="match status" value="1"/>
</dbReference>
<feature type="binding site" evidence="2">
    <location>
        <position position="165"/>
    </location>
    <ligand>
        <name>Fe cation</name>
        <dbReference type="ChEBI" id="CHEBI:24875"/>
    </ligand>
</feature>
<dbReference type="InterPro" id="IPR023635">
    <property type="entry name" value="Peptide_deformylase"/>
</dbReference>
<accession>A0A1G2CTU9</accession>